<dbReference type="InterPro" id="IPR035919">
    <property type="entry name" value="EAL_sf"/>
</dbReference>
<dbReference type="AlphaFoldDB" id="A0A1M7TZY9"/>
<evidence type="ECO:0000313" key="5">
    <source>
        <dbReference type="EMBL" id="SHN76278.1"/>
    </source>
</evidence>
<dbReference type="Gene3D" id="3.20.20.450">
    <property type="entry name" value="EAL domain"/>
    <property type="match status" value="1"/>
</dbReference>
<dbReference type="SUPFAM" id="SSF141868">
    <property type="entry name" value="EAL domain-like"/>
    <property type="match status" value="1"/>
</dbReference>
<dbReference type="Gene3D" id="3.30.70.270">
    <property type="match status" value="1"/>
</dbReference>
<keyword evidence="2" id="KW-0812">Transmembrane</keyword>
<evidence type="ECO:0000259" key="4">
    <source>
        <dbReference type="PROSITE" id="PS50887"/>
    </source>
</evidence>
<feature type="domain" description="GGDEF" evidence="4">
    <location>
        <begin position="271"/>
        <end position="403"/>
    </location>
</feature>
<dbReference type="InterPro" id="IPR043128">
    <property type="entry name" value="Rev_trsase/Diguanyl_cyclase"/>
</dbReference>
<organism evidence="5 6">
    <name type="scientific">Geodermatophilus obscurus</name>
    <dbReference type="NCBI Taxonomy" id="1861"/>
    <lineage>
        <taxon>Bacteria</taxon>
        <taxon>Bacillati</taxon>
        <taxon>Actinomycetota</taxon>
        <taxon>Actinomycetes</taxon>
        <taxon>Geodermatophilales</taxon>
        <taxon>Geodermatophilaceae</taxon>
        <taxon>Geodermatophilus</taxon>
    </lineage>
</organism>
<sequence>MAERPPPVRRERLPGVLRTLTDRPAGGQSGRPGHRFPRTGEARRAALEEPGREAEDTCMFTALHERLATALPEGRHLPEEVWRRRHRAVLRVAGGQAVGLGVMALLLGRSPLTAGLLALAVAYPLVFTVLPGAGRGLRSAAATASLLAASVVLVYLMEGLTEAHFHFFVMVGLAALYQNWVPFGMALAVVLAHHGVVGTLFPQAVFGHGSAQHSPWTWSLVHGAFVLAASLAHLAAWRLNEQQGLRDPLTGLANRTLLLETTARMLARRSGPTSVLFLDLDDFKDVNDSRGHAVGDELLTTVSQRITGCVRSVDQVARLGGDEFAVVVAGSARTAAEVGERVLGALADPVVVDGRAIHVRVSIGVADSTSAGDRSADTLLRNADLAMYLAKSSGKNRVVVYAEGMERAAQAKAELITDLDSAVAEGQLAVHYQPTVELGEGVTTGYEALLRWQHPTRGLVPPLEFIPLAEESGAIVEIGRWVLTEATRQAAQWSREAGRPIDIAVNLSPRQLLDDDVVSTVRAALADSGLPAAQLTLEVTEGVLIDDVEAVVDVLRALRGLGVRIAIDDFGTGYSSLSYLRRLPADVVKIDRSFVQDLGSGGRSTTLVASIIELARSLELEVVAEGVETEEQHAVLGRLACSHAQGYLFGRPQPAAVQDPATSVEVPLPRTEALLAVRS</sequence>
<feature type="transmembrane region" description="Helical" evidence="2">
    <location>
        <begin position="140"/>
        <end position="157"/>
    </location>
</feature>
<gene>
    <name evidence="5" type="ORF">SAMN05660350_02405</name>
</gene>
<dbReference type="Proteomes" id="UP000184428">
    <property type="component" value="Unassembled WGS sequence"/>
</dbReference>
<dbReference type="CDD" id="cd01948">
    <property type="entry name" value="EAL"/>
    <property type="match status" value="1"/>
</dbReference>
<dbReference type="PANTHER" id="PTHR44757">
    <property type="entry name" value="DIGUANYLATE CYCLASE DGCP"/>
    <property type="match status" value="1"/>
</dbReference>
<dbReference type="PROSITE" id="PS50887">
    <property type="entry name" value="GGDEF"/>
    <property type="match status" value="1"/>
</dbReference>
<evidence type="ECO:0000313" key="6">
    <source>
        <dbReference type="Proteomes" id="UP000184428"/>
    </source>
</evidence>
<proteinExistence type="predicted"/>
<reference evidence="5 6" key="1">
    <citation type="submission" date="2016-12" db="EMBL/GenBank/DDBJ databases">
        <authorList>
            <person name="Song W.-J."/>
            <person name="Kurnit D.M."/>
        </authorList>
    </citation>
    <scope>NUCLEOTIDE SEQUENCE [LARGE SCALE GENOMIC DNA]</scope>
    <source>
        <strain evidence="5 6">DSM 43162</strain>
    </source>
</reference>
<feature type="compositionally biased region" description="Basic and acidic residues" evidence="1">
    <location>
        <begin position="1"/>
        <end position="13"/>
    </location>
</feature>
<feature type="transmembrane region" description="Helical" evidence="2">
    <location>
        <begin position="218"/>
        <end position="237"/>
    </location>
</feature>
<evidence type="ECO:0000256" key="1">
    <source>
        <dbReference type="SAM" id="MobiDB-lite"/>
    </source>
</evidence>
<accession>A0A1M7TZY9</accession>
<dbReference type="Pfam" id="PF00990">
    <property type="entry name" value="GGDEF"/>
    <property type="match status" value="1"/>
</dbReference>
<feature type="domain" description="EAL" evidence="3">
    <location>
        <begin position="412"/>
        <end position="666"/>
    </location>
</feature>
<dbReference type="PROSITE" id="PS50883">
    <property type="entry name" value="EAL"/>
    <property type="match status" value="1"/>
</dbReference>
<keyword evidence="2" id="KW-0472">Membrane</keyword>
<feature type="transmembrane region" description="Helical" evidence="2">
    <location>
        <begin position="114"/>
        <end position="133"/>
    </location>
</feature>
<keyword evidence="2" id="KW-1133">Transmembrane helix</keyword>
<name>A0A1M7TZY9_9ACTN</name>
<feature type="region of interest" description="Disordered" evidence="1">
    <location>
        <begin position="1"/>
        <end position="54"/>
    </location>
</feature>
<dbReference type="SUPFAM" id="SSF55073">
    <property type="entry name" value="Nucleotide cyclase"/>
    <property type="match status" value="1"/>
</dbReference>
<dbReference type="InterPro" id="IPR052155">
    <property type="entry name" value="Biofilm_reg_signaling"/>
</dbReference>
<feature type="compositionally biased region" description="Basic and acidic residues" evidence="1">
    <location>
        <begin position="38"/>
        <end position="54"/>
    </location>
</feature>
<evidence type="ECO:0000259" key="3">
    <source>
        <dbReference type="PROSITE" id="PS50883"/>
    </source>
</evidence>
<dbReference type="Pfam" id="PF00563">
    <property type="entry name" value="EAL"/>
    <property type="match status" value="1"/>
</dbReference>
<feature type="transmembrane region" description="Helical" evidence="2">
    <location>
        <begin position="88"/>
        <end position="108"/>
    </location>
</feature>
<dbReference type="EMBL" id="FRDM01000010">
    <property type="protein sequence ID" value="SHN76278.1"/>
    <property type="molecule type" value="Genomic_DNA"/>
</dbReference>
<feature type="transmembrane region" description="Helical" evidence="2">
    <location>
        <begin position="187"/>
        <end position="206"/>
    </location>
</feature>
<evidence type="ECO:0000256" key="2">
    <source>
        <dbReference type="SAM" id="Phobius"/>
    </source>
</evidence>
<protein>
    <submittedName>
        <fullName evidence="5">Diguanylate cyclase (GGDEF) domain-containing protein</fullName>
    </submittedName>
</protein>
<dbReference type="InterPro" id="IPR000160">
    <property type="entry name" value="GGDEF_dom"/>
</dbReference>
<dbReference type="FunFam" id="3.20.20.450:FF:000001">
    <property type="entry name" value="Cyclic di-GMP phosphodiesterase yahA"/>
    <property type="match status" value="1"/>
</dbReference>
<dbReference type="InterPro" id="IPR029787">
    <property type="entry name" value="Nucleotide_cyclase"/>
</dbReference>
<dbReference type="CDD" id="cd01949">
    <property type="entry name" value="GGDEF"/>
    <property type="match status" value="1"/>
</dbReference>
<dbReference type="InterPro" id="IPR001633">
    <property type="entry name" value="EAL_dom"/>
</dbReference>
<dbReference type="PANTHER" id="PTHR44757:SF2">
    <property type="entry name" value="BIOFILM ARCHITECTURE MAINTENANCE PROTEIN MBAA"/>
    <property type="match status" value="1"/>
</dbReference>
<dbReference type="NCBIfam" id="TIGR00254">
    <property type="entry name" value="GGDEF"/>
    <property type="match status" value="1"/>
</dbReference>
<dbReference type="SMART" id="SM00052">
    <property type="entry name" value="EAL"/>
    <property type="match status" value="1"/>
</dbReference>
<dbReference type="SMART" id="SM00267">
    <property type="entry name" value="GGDEF"/>
    <property type="match status" value="1"/>
</dbReference>